<keyword evidence="2" id="KW-1185">Reference proteome</keyword>
<dbReference type="AlphaFoldDB" id="A0A2R6WZK2"/>
<evidence type="ECO:0000313" key="2">
    <source>
        <dbReference type="Proteomes" id="UP000244005"/>
    </source>
</evidence>
<accession>A0A2R6WZK2</accession>
<dbReference type="Proteomes" id="UP000244005">
    <property type="component" value="Unassembled WGS sequence"/>
</dbReference>
<organism evidence="1 2">
    <name type="scientific">Marchantia polymorpha</name>
    <name type="common">Common liverwort</name>
    <name type="synonym">Marchantia aquatica</name>
    <dbReference type="NCBI Taxonomy" id="3197"/>
    <lineage>
        <taxon>Eukaryota</taxon>
        <taxon>Viridiplantae</taxon>
        <taxon>Streptophyta</taxon>
        <taxon>Embryophyta</taxon>
        <taxon>Marchantiophyta</taxon>
        <taxon>Marchantiopsida</taxon>
        <taxon>Marchantiidae</taxon>
        <taxon>Marchantiales</taxon>
        <taxon>Marchantiaceae</taxon>
        <taxon>Marchantia</taxon>
    </lineage>
</organism>
<gene>
    <name evidence="1" type="ORF">MARPO_0046s0086</name>
</gene>
<reference evidence="2" key="1">
    <citation type="journal article" date="2017" name="Cell">
        <title>Insights into land plant evolution garnered from the Marchantia polymorpha genome.</title>
        <authorList>
            <person name="Bowman J.L."/>
            <person name="Kohchi T."/>
            <person name="Yamato K.T."/>
            <person name="Jenkins J."/>
            <person name="Shu S."/>
            <person name="Ishizaki K."/>
            <person name="Yamaoka S."/>
            <person name="Nishihama R."/>
            <person name="Nakamura Y."/>
            <person name="Berger F."/>
            <person name="Adam C."/>
            <person name="Aki S.S."/>
            <person name="Althoff F."/>
            <person name="Araki T."/>
            <person name="Arteaga-Vazquez M.A."/>
            <person name="Balasubrmanian S."/>
            <person name="Barry K."/>
            <person name="Bauer D."/>
            <person name="Boehm C.R."/>
            <person name="Briginshaw L."/>
            <person name="Caballero-Perez J."/>
            <person name="Catarino B."/>
            <person name="Chen F."/>
            <person name="Chiyoda S."/>
            <person name="Chovatia M."/>
            <person name="Davies K.M."/>
            <person name="Delmans M."/>
            <person name="Demura T."/>
            <person name="Dierschke T."/>
            <person name="Dolan L."/>
            <person name="Dorantes-Acosta A.E."/>
            <person name="Eklund D.M."/>
            <person name="Florent S.N."/>
            <person name="Flores-Sandoval E."/>
            <person name="Fujiyama A."/>
            <person name="Fukuzawa H."/>
            <person name="Galik B."/>
            <person name="Grimanelli D."/>
            <person name="Grimwood J."/>
            <person name="Grossniklaus U."/>
            <person name="Hamada T."/>
            <person name="Haseloff J."/>
            <person name="Hetherington A.J."/>
            <person name="Higo A."/>
            <person name="Hirakawa Y."/>
            <person name="Hundley H.N."/>
            <person name="Ikeda Y."/>
            <person name="Inoue K."/>
            <person name="Inoue S.I."/>
            <person name="Ishida S."/>
            <person name="Jia Q."/>
            <person name="Kakita M."/>
            <person name="Kanazawa T."/>
            <person name="Kawai Y."/>
            <person name="Kawashima T."/>
            <person name="Kennedy M."/>
            <person name="Kinose K."/>
            <person name="Kinoshita T."/>
            <person name="Kohara Y."/>
            <person name="Koide E."/>
            <person name="Komatsu K."/>
            <person name="Kopischke S."/>
            <person name="Kubo M."/>
            <person name="Kyozuka J."/>
            <person name="Lagercrantz U."/>
            <person name="Lin S.S."/>
            <person name="Lindquist E."/>
            <person name="Lipzen A.M."/>
            <person name="Lu C.W."/>
            <person name="De Luna E."/>
            <person name="Martienssen R.A."/>
            <person name="Minamino N."/>
            <person name="Mizutani M."/>
            <person name="Mizutani M."/>
            <person name="Mochizuki N."/>
            <person name="Monte I."/>
            <person name="Mosher R."/>
            <person name="Nagasaki H."/>
            <person name="Nakagami H."/>
            <person name="Naramoto S."/>
            <person name="Nishitani K."/>
            <person name="Ohtani M."/>
            <person name="Okamoto T."/>
            <person name="Okumura M."/>
            <person name="Phillips J."/>
            <person name="Pollak B."/>
            <person name="Reinders A."/>
            <person name="Rovekamp M."/>
            <person name="Sano R."/>
            <person name="Sawa S."/>
            <person name="Schmid M.W."/>
            <person name="Shirakawa M."/>
            <person name="Solano R."/>
            <person name="Spunde A."/>
            <person name="Suetsugu N."/>
            <person name="Sugano S."/>
            <person name="Sugiyama A."/>
            <person name="Sun R."/>
            <person name="Suzuki Y."/>
            <person name="Takenaka M."/>
            <person name="Takezawa D."/>
            <person name="Tomogane H."/>
            <person name="Tsuzuki M."/>
            <person name="Ueda T."/>
            <person name="Umeda M."/>
            <person name="Ward J.M."/>
            <person name="Watanabe Y."/>
            <person name="Yazaki K."/>
            <person name="Yokoyama R."/>
            <person name="Yoshitake Y."/>
            <person name="Yotsui I."/>
            <person name="Zachgo S."/>
            <person name="Schmutz J."/>
        </authorList>
    </citation>
    <scope>NUCLEOTIDE SEQUENCE [LARGE SCALE GENOMIC DNA]</scope>
    <source>
        <strain evidence="2">Tak-1</strain>
    </source>
</reference>
<evidence type="ECO:0000313" key="1">
    <source>
        <dbReference type="EMBL" id="PTQ39269.1"/>
    </source>
</evidence>
<proteinExistence type="predicted"/>
<sequence>MSILFHVERYFHTLLSFLPPSCALPRSCHLQADNEYVQTHSRHHQFQCGMPCSKYRTSVSMGPPSITTRTCVLPTSTPSRKQTHTLWPNLHQAARTAAKVGDIRISPPRPRPQDTAKLYPQSHLPLLPFSTFPTATSNFFPPILRFLGVS</sequence>
<protein>
    <submittedName>
        <fullName evidence="1">Uncharacterized protein</fullName>
    </submittedName>
</protein>
<dbReference type="EMBL" id="KZ772718">
    <property type="protein sequence ID" value="PTQ39269.1"/>
    <property type="molecule type" value="Genomic_DNA"/>
</dbReference>
<name>A0A2R6WZK2_MARPO</name>
<dbReference type="Gramene" id="Mp7g00380.1">
    <property type="protein sequence ID" value="Mp7g00380.1.cds1"/>
    <property type="gene ID" value="Mp7g00380"/>
</dbReference>